<dbReference type="RefSeq" id="XP_009226749.1">
    <property type="nucleotide sequence ID" value="XM_009228485.1"/>
</dbReference>
<protein>
    <submittedName>
        <fullName evidence="1 2">Uncharacterized protein</fullName>
    </submittedName>
</protein>
<keyword evidence="3" id="KW-1185">Reference proteome</keyword>
<gene>
    <name evidence="2" type="primary">20351069</name>
    <name evidence="1" type="ORF">GGTG_10611</name>
</gene>
<accession>J3PAT6</accession>
<reference evidence="1" key="3">
    <citation type="submission" date="2010-09" db="EMBL/GenBank/DDBJ databases">
        <title>Annotation of Gaeumannomyces graminis var. tritici R3-111a-1.</title>
        <authorList>
            <consortium name="The Broad Institute Genome Sequencing Platform"/>
            <person name="Ma L.-J."/>
            <person name="Dead R."/>
            <person name="Young S.K."/>
            <person name="Zeng Q."/>
            <person name="Gargeya S."/>
            <person name="Fitzgerald M."/>
            <person name="Haas B."/>
            <person name="Abouelleil A."/>
            <person name="Alvarado L."/>
            <person name="Arachchi H.M."/>
            <person name="Berlin A."/>
            <person name="Brown A."/>
            <person name="Chapman S.B."/>
            <person name="Chen Z."/>
            <person name="Dunbar C."/>
            <person name="Freedman E."/>
            <person name="Gearin G."/>
            <person name="Gellesch M."/>
            <person name="Goldberg J."/>
            <person name="Griggs A."/>
            <person name="Gujja S."/>
            <person name="Heiman D."/>
            <person name="Howarth C."/>
            <person name="Larson L."/>
            <person name="Lui A."/>
            <person name="MacDonald P.J.P."/>
            <person name="Mehta T."/>
            <person name="Montmayeur A."/>
            <person name="Murphy C."/>
            <person name="Neiman D."/>
            <person name="Pearson M."/>
            <person name="Priest M."/>
            <person name="Roberts A."/>
            <person name="Saif S."/>
            <person name="Shea T."/>
            <person name="Shenoy N."/>
            <person name="Sisk P."/>
            <person name="Stolte C."/>
            <person name="Sykes S."/>
            <person name="Yandava C."/>
            <person name="Wortman J."/>
            <person name="Nusbaum C."/>
            <person name="Birren B."/>
        </authorList>
    </citation>
    <scope>NUCLEOTIDE SEQUENCE</scope>
    <source>
        <strain evidence="1">R3-111a-1</strain>
    </source>
</reference>
<name>J3PAT6_GAET3</name>
<dbReference type="HOGENOM" id="CLU_2527591_0_0_1"/>
<organism evidence="1">
    <name type="scientific">Gaeumannomyces tritici (strain R3-111a-1)</name>
    <name type="common">Wheat and barley take-all root rot fungus</name>
    <name type="synonym">Gaeumannomyces graminis var. tritici</name>
    <dbReference type="NCBI Taxonomy" id="644352"/>
    <lineage>
        <taxon>Eukaryota</taxon>
        <taxon>Fungi</taxon>
        <taxon>Dikarya</taxon>
        <taxon>Ascomycota</taxon>
        <taxon>Pezizomycotina</taxon>
        <taxon>Sordariomycetes</taxon>
        <taxon>Sordariomycetidae</taxon>
        <taxon>Magnaporthales</taxon>
        <taxon>Magnaporthaceae</taxon>
        <taxon>Gaeumannomyces</taxon>
    </lineage>
</organism>
<reference evidence="2" key="4">
    <citation type="journal article" date="2015" name="G3 (Bethesda)">
        <title>Genome sequences of three phytopathogenic species of the Magnaporthaceae family of fungi.</title>
        <authorList>
            <person name="Okagaki L.H."/>
            <person name="Nunes C.C."/>
            <person name="Sailsbery J."/>
            <person name="Clay B."/>
            <person name="Brown D."/>
            <person name="John T."/>
            <person name="Oh Y."/>
            <person name="Young N."/>
            <person name="Fitzgerald M."/>
            <person name="Haas B.J."/>
            <person name="Zeng Q."/>
            <person name="Young S."/>
            <person name="Adiconis X."/>
            <person name="Fan L."/>
            <person name="Levin J.Z."/>
            <person name="Mitchell T.K."/>
            <person name="Okubara P.A."/>
            <person name="Farman M.L."/>
            <person name="Kohn L.M."/>
            <person name="Birren B."/>
            <person name="Ma L.-J."/>
            <person name="Dean R.A."/>
        </authorList>
    </citation>
    <scope>NUCLEOTIDE SEQUENCE</scope>
    <source>
        <strain evidence="2">R3-111a-1</strain>
    </source>
</reference>
<dbReference type="EnsemblFungi" id="EJT71352">
    <property type="protein sequence ID" value="EJT71352"/>
    <property type="gene ID" value="GGTG_10611"/>
</dbReference>
<reference evidence="3" key="1">
    <citation type="submission" date="2010-07" db="EMBL/GenBank/DDBJ databases">
        <title>The genome sequence of Gaeumannomyces graminis var. tritici strain R3-111a-1.</title>
        <authorList>
            <consortium name="The Broad Institute Genome Sequencing Platform"/>
            <person name="Ma L.-J."/>
            <person name="Dead R."/>
            <person name="Young S."/>
            <person name="Zeng Q."/>
            <person name="Koehrsen M."/>
            <person name="Alvarado L."/>
            <person name="Berlin A."/>
            <person name="Chapman S.B."/>
            <person name="Chen Z."/>
            <person name="Freedman E."/>
            <person name="Gellesch M."/>
            <person name="Goldberg J."/>
            <person name="Griggs A."/>
            <person name="Gujja S."/>
            <person name="Heilman E.R."/>
            <person name="Heiman D."/>
            <person name="Hepburn T."/>
            <person name="Howarth C."/>
            <person name="Jen D."/>
            <person name="Larson L."/>
            <person name="Mehta T."/>
            <person name="Neiman D."/>
            <person name="Pearson M."/>
            <person name="Roberts A."/>
            <person name="Saif S."/>
            <person name="Shea T."/>
            <person name="Shenoy N."/>
            <person name="Sisk P."/>
            <person name="Stolte C."/>
            <person name="Sykes S."/>
            <person name="Walk T."/>
            <person name="White J."/>
            <person name="Yandava C."/>
            <person name="Haas B."/>
            <person name="Nusbaum C."/>
            <person name="Birren B."/>
        </authorList>
    </citation>
    <scope>NUCLEOTIDE SEQUENCE [LARGE SCALE GENOMIC DNA]</scope>
    <source>
        <strain evidence="3">R3-111a-1</strain>
    </source>
</reference>
<evidence type="ECO:0000313" key="2">
    <source>
        <dbReference type="EnsemblFungi" id="EJT71352"/>
    </source>
</evidence>
<dbReference type="AlphaFoldDB" id="J3PAT6"/>
<dbReference type="EMBL" id="GL385400">
    <property type="protein sequence ID" value="EJT71352.1"/>
    <property type="molecule type" value="Genomic_DNA"/>
</dbReference>
<sequence>MRFLVIRFNYWFKLMHGGSSASAAVLVGLRPDSPRTPQGRSWTWMEVEAVLASCRNPQDTCCLDPENGKAQDGVGSVAGGALEL</sequence>
<evidence type="ECO:0000313" key="3">
    <source>
        <dbReference type="Proteomes" id="UP000006039"/>
    </source>
</evidence>
<reference evidence="1" key="2">
    <citation type="submission" date="2010-07" db="EMBL/GenBank/DDBJ databases">
        <authorList>
            <consortium name="The Broad Institute Genome Sequencing Platform"/>
            <consortium name="Broad Institute Genome Sequencing Center for Infectious Disease"/>
            <person name="Ma L.-J."/>
            <person name="Dead R."/>
            <person name="Young S."/>
            <person name="Zeng Q."/>
            <person name="Koehrsen M."/>
            <person name="Alvarado L."/>
            <person name="Berlin A."/>
            <person name="Chapman S.B."/>
            <person name="Chen Z."/>
            <person name="Freedman E."/>
            <person name="Gellesch M."/>
            <person name="Goldberg J."/>
            <person name="Griggs A."/>
            <person name="Gujja S."/>
            <person name="Heilman E.R."/>
            <person name="Heiman D."/>
            <person name="Hepburn T."/>
            <person name="Howarth C."/>
            <person name="Jen D."/>
            <person name="Larson L."/>
            <person name="Mehta T."/>
            <person name="Neiman D."/>
            <person name="Pearson M."/>
            <person name="Roberts A."/>
            <person name="Saif S."/>
            <person name="Shea T."/>
            <person name="Shenoy N."/>
            <person name="Sisk P."/>
            <person name="Stolte C."/>
            <person name="Sykes S."/>
            <person name="Walk T."/>
            <person name="White J."/>
            <person name="Yandava C."/>
            <person name="Haas B."/>
            <person name="Nusbaum C."/>
            <person name="Birren B."/>
        </authorList>
    </citation>
    <scope>NUCLEOTIDE SEQUENCE</scope>
    <source>
        <strain evidence="1">R3-111a-1</strain>
    </source>
</reference>
<proteinExistence type="predicted"/>
<dbReference type="Proteomes" id="UP000006039">
    <property type="component" value="Unassembled WGS sequence"/>
</dbReference>
<evidence type="ECO:0000313" key="1">
    <source>
        <dbReference type="EMBL" id="EJT71352.1"/>
    </source>
</evidence>
<dbReference type="VEuPathDB" id="FungiDB:GGTG_10611"/>
<reference evidence="2" key="5">
    <citation type="submission" date="2018-04" db="UniProtKB">
        <authorList>
            <consortium name="EnsemblFungi"/>
        </authorList>
    </citation>
    <scope>IDENTIFICATION</scope>
    <source>
        <strain evidence="2">R3-111a-1</strain>
    </source>
</reference>
<dbReference type="GeneID" id="20351069"/>